<dbReference type="OrthoDB" id="60984at2759"/>
<dbReference type="InterPro" id="IPR036291">
    <property type="entry name" value="NAD(P)-bd_dom_sf"/>
</dbReference>
<keyword evidence="14" id="KW-1185">Reference proteome</keyword>
<dbReference type="Gene3D" id="3.40.50.720">
    <property type="entry name" value="NAD(P)-binding Rossmann-like Domain"/>
    <property type="match status" value="1"/>
</dbReference>
<feature type="domain" description="Glucose-6-phosphate dehydrogenase C-terminal" evidence="12">
    <location>
        <begin position="161"/>
        <end position="449"/>
    </location>
</feature>
<dbReference type="PIRSF" id="PIRSF000110">
    <property type="entry name" value="G6PD"/>
    <property type="match status" value="1"/>
</dbReference>
<accession>A0A8H3J6R2</accession>
<dbReference type="Proteomes" id="UP000664534">
    <property type="component" value="Unassembled WGS sequence"/>
</dbReference>
<dbReference type="HAMAP" id="MF_00966">
    <property type="entry name" value="G6PD"/>
    <property type="match status" value="1"/>
</dbReference>
<dbReference type="GO" id="GO:0004345">
    <property type="term" value="F:glucose-6-phosphate dehydrogenase activity"/>
    <property type="evidence" value="ECO:0007669"/>
    <property type="project" value="UniProtKB-EC"/>
</dbReference>
<dbReference type="PRINTS" id="PR00079">
    <property type="entry name" value="G6PDHDRGNASE"/>
</dbReference>
<dbReference type="Gene3D" id="3.30.360.10">
    <property type="entry name" value="Dihydrodipicolinate Reductase, domain 2"/>
    <property type="match status" value="1"/>
</dbReference>
<dbReference type="InterPro" id="IPR022675">
    <property type="entry name" value="G6P_DH_C"/>
</dbReference>
<keyword evidence="6 9" id="KW-0521">NADP</keyword>
<dbReference type="SUPFAM" id="SSF51735">
    <property type="entry name" value="NAD(P)-binding Rossmann-fold domains"/>
    <property type="match status" value="1"/>
</dbReference>
<keyword evidence="8 9" id="KW-0119">Carbohydrate metabolism</keyword>
<evidence type="ECO:0000256" key="8">
    <source>
        <dbReference type="ARBA" id="ARBA00023277"/>
    </source>
</evidence>
<evidence type="ECO:0000313" key="14">
    <source>
        <dbReference type="Proteomes" id="UP000664534"/>
    </source>
</evidence>
<dbReference type="PANTHER" id="PTHR23429">
    <property type="entry name" value="GLUCOSE-6-PHOSPHATE 1-DEHYDROGENASE G6PD"/>
    <property type="match status" value="1"/>
</dbReference>
<feature type="region of interest" description="Disordered" evidence="10">
    <location>
        <begin position="445"/>
        <end position="485"/>
    </location>
</feature>
<comment type="similarity">
    <text evidence="2 9">Belongs to the glucose-6-phosphate dehydrogenase family.</text>
</comment>
<dbReference type="Pfam" id="PF02781">
    <property type="entry name" value="G6PD_C"/>
    <property type="match status" value="1"/>
</dbReference>
<dbReference type="GO" id="GO:0005829">
    <property type="term" value="C:cytosol"/>
    <property type="evidence" value="ECO:0007669"/>
    <property type="project" value="TreeGrafter"/>
</dbReference>
<dbReference type="EMBL" id="CAJPDT010000156">
    <property type="protein sequence ID" value="CAF9941756.1"/>
    <property type="molecule type" value="Genomic_DNA"/>
</dbReference>
<dbReference type="AlphaFoldDB" id="A0A8H3J6R2"/>
<dbReference type="InterPro" id="IPR022674">
    <property type="entry name" value="G6P_DH_NAD-bd"/>
</dbReference>
<feature type="domain" description="Glucose-6-phosphate dehydrogenase NAD-binding" evidence="11">
    <location>
        <begin position="2"/>
        <end position="159"/>
    </location>
</feature>
<gene>
    <name evidence="13" type="primary">ZWF1_1</name>
    <name evidence="13" type="ORF">IMSHALPRED_002880</name>
</gene>
<protein>
    <recommendedName>
        <fullName evidence="4 9">Glucose-6-phosphate 1-dehydrogenase</fullName>
        <ecNumber evidence="3 9">1.1.1.49</ecNumber>
    </recommendedName>
</protein>
<dbReference type="UniPathway" id="UPA00115">
    <property type="reaction ID" value="UER00408"/>
</dbReference>
<evidence type="ECO:0000256" key="6">
    <source>
        <dbReference type="ARBA" id="ARBA00022857"/>
    </source>
</evidence>
<dbReference type="InterPro" id="IPR001282">
    <property type="entry name" value="G6P_DH"/>
</dbReference>
<evidence type="ECO:0000256" key="2">
    <source>
        <dbReference type="ARBA" id="ARBA00009975"/>
    </source>
</evidence>
<comment type="catalytic activity">
    <reaction evidence="9">
        <text>D-glucose 6-phosphate + NADP(+) = 6-phospho-D-glucono-1,5-lactone + NADPH + H(+)</text>
        <dbReference type="Rhea" id="RHEA:15841"/>
        <dbReference type="ChEBI" id="CHEBI:15378"/>
        <dbReference type="ChEBI" id="CHEBI:57783"/>
        <dbReference type="ChEBI" id="CHEBI:57955"/>
        <dbReference type="ChEBI" id="CHEBI:58349"/>
        <dbReference type="ChEBI" id="CHEBI:61548"/>
        <dbReference type="EC" id="1.1.1.49"/>
    </reaction>
</comment>
<comment type="pathway">
    <text evidence="1 9">Carbohydrate degradation; pentose phosphate pathway; D-ribulose 5-phosphate from D-glucose 6-phosphate (oxidative stage): step 1/3.</text>
</comment>
<proteinExistence type="inferred from homology"/>
<dbReference type="GO" id="GO:0009051">
    <property type="term" value="P:pentose-phosphate shunt, oxidative branch"/>
    <property type="evidence" value="ECO:0007669"/>
    <property type="project" value="TreeGrafter"/>
</dbReference>
<keyword evidence="7 9" id="KW-0560">Oxidoreductase</keyword>
<sequence>MDFKIVGFAPDEMSHDSFLNIIRAPIKLESPRFAEQLEQFCQRCSYVSGHEGGEKSFDVLRTRLEQLGTGKKEQNRLFYMALPPSIFPSMQEGLKKHCYSKRGASRIIHRAFNGVFQIEKPFGHDLESSRELQRALDPNWREDEIFRVDHYLGKEVVNNLLVLRFGNEIFGAIWNARHIDSIEISITEAGGAEGRGSYFNGVGAIRDVMQNHLTQILALLTMERPRSFSADDLCAEKARVLDWMLPIEHLDTIIGQYGKSPDGNKPAFKDEEDVPNDSRCVTFCAAVGHIENERWAGVPFLLKAGKALNESLTEIKINFKPSTNATIFSTRALCSNTMTIRVQPSEGVFLRINTSVPSLTAQQTSAMDLDLTYHGREIPEAYEVLLLDALKGDEARSVRGDELDASWKIWTPLLHYLDDESAGVRPREYAYGSHGPEGLEEFIASHQRKSSEGSKQRNNMGKSFREDVSQTGTSSLTTNAKDEPP</sequence>
<evidence type="ECO:0000256" key="9">
    <source>
        <dbReference type="RuleBase" id="RU362120"/>
    </source>
</evidence>
<dbReference type="Pfam" id="PF00479">
    <property type="entry name" value="G6PD_N"/>
    <property type="match status" value="1"/>
</dbReference>
<evidence type="ECO:0000259" key="11">
    <source>
        <dbReference type="Pfam" id="PF00479"/>
    </source>
</evidence>
<evidence type="ECO:0000256" key="1">
    <source>
        <dbReference type="ARBA" id="ARBA00004937"/>
    </source>
</evidence>
<dbReference type="SUPFAM" id="SSF55347">
    <property type="entry name" value="Glyceraldehyde-3-phosphate dehydrogenase-like, C-terminal domain"/>
    <property type="match status" value="1"/>
</dbReference>
<keyword evidence="5 9" id="KW-0313">Glucose metabolism</keyword>
<dbReference type="GO" id="GO:0006006">
    <property type="term" value="P:glucose metabolic process"/>
    <property type="evidence" value="ECO:0007669"/>
    <property type="project" value="UniProtKB-KW"/>
</dbReference>
<evidence type="ECO:0000259" key="12">
    <source>
        <dbReference type="Pfam" id="PF02781"/>
    </source>
</evidence>
<evidence type="ECO:0000256" key="5">
    <source>
        <dbReference type="ARBA" id="ARBA00022526"/>
    </source>
</evidence>
<evidence type="ECO:0000256" key="4">
    <source>
        <dbReference type="ARBA" id="ARBA00020444"/>
    </source>
</evidence>
<reference evidence="13" key="1">
    <citation type="submission" date="2021-03" db="EMBL/GenBank/DDBJ databases">
        <authorList>
            <person name="Tagirdzhanova G."/>
        </authorList>
    </citation>
    <scope>NUCLEOTIDE SEQUENCE</scope>
</reference>
<feature type="compositionally biased region" description="Polar residues" evidence="10">
    <location>
        <begin position="469"/>
        <end position="479"/>
    </location>
</feature>
<evidence type="ECO:0000313" key="13">
    <source>
        <dbReference type="EMBL" id="CAF9941756.1"/>
    </source>
</evidence>
<dbReference type="PROSITE" id="PS00069">
    <property type="entry name" value="G6P_DEHYDROGENASE"/>
    <property type="match status" value="1"/>
</dbReference>
<dbReference type="GO" id="GO:0050661">
    <property type="term" value="F:NADP binding"/>
    <property type="evidence" value="ECO:0007669"/>
    <property type="project" value="InterPro"/>
</dbReference>
<name>A0A8H3J6R2_9LECA</name>
<comment type="function">
    <text evidence="9">Catalyzes the rate-limiting step of the oxidative pentose-phosphate pathway, which represents a route for the dissimilation of carbohydrates besides glycolysis.</text>
</comment>
<dbReference type="EC" id="1.1.1.49" evidence="3 9"/>
<evidence type="ECO:0000256" key="3">
    <source>
        <dbReference type="ARBA" id="ARBA00013019"/>
    </source>
</evidence>
<dbReference type="PANTHER" id="PTHR23429:SF0">
    <property type="entry name" value="GLUCOSE-6-PHOSPHATE 1-DEHYDROGENASE"/>
    <property type="match status" value="1"/>
</dbReference>
<evidence type="ECO:0000256" key="10">
    <source>
        <dbReference type="SAM" id="MobiDB-lite"/>
    </source>
</evidence>
<dbReference type="InterPro" id="IPR019796">
    <property type="entry name" value="G6P_DH_AS"/>
</dbReference>
<organism evidence="13 14">
    <name type="scientific">Imshaugia aleurites</name>
    <dbReference type="NCBI Taxonomy" id="172621"/>
    <lineage>
        <taxon>Eukaryota</taxon>
        <taxon>Fungi</taxon>
        <taxon>Dikarya</taxon>
        <taxon>Ascomycota</taxon>
        <taxon>Pezizomycotina</taxon>
        <taxon>Lecanoromycetes</taxon>
        <taxon>OSLEUM clade</taxon>
        <taxon>Lecanoromycetidae</taxon>
        <taxon>Lecanorales</taxon>
        <taxon>Lecanorineae</taxon>
        <taxon>Parmeliaceae</taxon>
        <taxon>Imshaugia</taxon>
    </lineage>
</organism>
<comment type="caution">
    <text evidence="13">The sequence shown here is derived from an EMBL/GenBank/DDBJ whole genome shotgun (WGS) entry which is preliminary data.</text>
</comment>
<evidence type="ECO:0000256" key="7">
    <source>
        <dbReference type="ARBA" id="ARBA00023002"/>
    </source>
</evidence>
<dbReference type="NCBIfam" id="TIGR00871">
    <property type="entry name" value="zwf"/>
    <property type="match status" value="1"/>
</dbReference>